<evidence type="ECO:0000256" key="1">
    <source>
        <dbReference type="SAM" id="SignalP"/>
    </source>
</evidence>
<dbReference type="Proteomes" id="UP000706172">
    <property type="component" value="Unassembled WGS sequence"/>
</dbReference>
<evidence type="ECO:0000313" key="2">
    <source>
        <dbReference type="EMBL" id="MBG0779234.1"/>
    </source>
</evidence>
<gene>
    <name evidence="2" type="ORF">H0S81_04845</name>
</gene>
<proteinExistence type="predicted"/>
<accession>A0A931CXI2</accession>
<keyword evidence="1" id="KW-0732">Signal</keyword>
<sequence length="165" mass="18330">MKKISLTIMCLVALAAALVFFSTTASAMDDGHDMDASDKIGELFHESMQNGYMLSYYLMDLRNQGDDKAADDSSGDHASHGEKQMDKPHHIMVYIMDKDHEPVTDAKVGFMIKNDAGETQKIMAMYMSKGFGITADMKAKGVYEIAVKAVVDDVTLMDRFSHEMK</sequence>
<reference evidence="2" key="1">
    <citation type="submission" date="2020-07" db="EMBL/GenBank/DDBJ databases">
        <title>Severe corrosion of carbon steel in oil field produced water can be linked to methanogenic archaea containing a special type of NiFe hydrogenase.</title>
        <authorList>
            <person name="Lahme S."/>
            <person name="Mand J."/>
            <person name="Longwell J."/>
            <person name="Smith R."/>
            <person name="Enning D."/>
        </authorList>
    </citation>
    <scope>NUCLEOTIDE SEQUENCE</scope>
    <source>
        <strain evidence="2">MIC098Bin6</strain>
    </source>
</reference>
<name>A0A931CXI2_9BACT</name>
<evidence type="ECO:0000313" key="3">
    <source>
        <dbReference type="Proteomes" id="UP000706172"/>
    </source>
</evidence>
<dbReference type="AlphaFoldDB" id="A0A931CXI2"/>
<comment type="caution">
    <text evidence="2">The sequence shown here is derived from an EMBL/GenBank/DDBJ whole genome shotgun (WGS) entry which is preliminary data.</text>
</comment>
<feature type="chain" id="PRO_5036851838" description="YtkA-like domain-containing protein" evidence="1">
    <location>
        <begin position="28"/>
        <end position="165"/>
    </location>
</feature>
<evidence type="ECO:0008006" key="4">
    <source>
        <dbReference type="Google" id="ProtNLM"/>
    </source>
</evidence>
<feature type="signal peptide" evidence="1">
    <location>
        <begin position="1"/>
        <end position="27"/>
    </location>
</feature>
<organism evidence="2 3">
    <name type="scientific">Desulfotignum balticum</name>
    <dbReference type="NCBI Taxonomy" id="115781"/>
    <lineage>
        <taxon>Bacteria</taxon>
        <taxon>Pseudomonadati</taxon>
        <taxon>Thermodesulfobacteriota</taxon>
        <taxon>Desulfobacteria</taxon>
        <taxon>Desulfobacterales</taxon>
        <taxon>Desulfobacteraceae</taxon>
        <taxon>Desulfotignum</taxon>
    </lineage>
</organism>
<dbReference type="EMBL" id="JACCQK010000249">
    <property type="protein sequence ID" value="MBG0779234.1"/>
    <property type="molecule type" value="Genomic_DNA"/>
</dbReference>
<protein>
    <recommendedName>
        <fullName evidence="4">YtkA-like domain-containing protein</fullName>
    </recommendedName>
</protein>